<name>A0A0D9WLD1_9ORYZ</name>
<dbReference type="eggNOG" id="ENOG502QSKT">
    <property type="taxonomic scope" value="Eukaryota"/>
</dbReference>
<reference evidence="4" key="2">
    <citation type="submission" date="2013-12" db="EMBL/GenBank/DDBJ databases">
        <authorList>
            <person name="Yu Y."/>
            <person name="Lee S."/>
            <person name="de Baynast K."/>
            <person name="Wissotski M."/>
            <person name="Liu L."/>
            <person name="Talag J."/>
            <person name="Goicoechea J."/>
            <person name="Angelova A."/>
            <person name="Jetty R."/>
            <person name="Kudrna D."/>
            <person name="Golser W."/>
            <person name="Rivera L."/>
            <person name="Zhang J."/>
            <person name="Wing R."/>
        </authorList>
    </citation>
    <scope>NUCLEOTIDE SEQUENCE</scope>
</reference>
<dbReference type="Gramene" id="LPERR06G01640.1">
    <property type="protein sequence ID" value="LPERR06G01640.1"/>
    <property type="gene ID" value="LPERR06G01640"/>
</dbReference>
<dbReference type="GO" id="GO:0030295">
    <property type="term" value="F:protein kinase activator activity"/>
    <property type="evidence" value="ECO:0007669"/>
    <property type="project" value="TreeGrafter"/>
</dbReference>
<feature type="compositionally biased region" description="Basic and acidic residues" evidence="1">
    <location>
        <begin position="131"/>
        <end position="141"/>
    </location>
</feature>
<dbReference type="GO" id="GO:0005880">
    <property type="term" value="C:nuclear microtubule"/>
    <property type="evidence" value="ECO:0007669"/>
    <property type="project" value="TreeGrafter"/>
</dbReference>
<feature type="region of interest" description="Disordered" evidence="1">
    <location>
        <begin position="115"/>
        <end position="215"/>
    </location>
</feature>
<evidence type="ECO:0000256" key="1">
    <source>
        <dbReference type="SAM" id="MobiDB-lite"/>
    </source>
</evidence>
<dbReference type="GO" id="GO:0060236">
    <property type="term" value="P:regulation of mitotic spindle organization"/>
    <property type="evidence" value="ECO:0007669"/>
    <property type="project" value="InterPro"/>
</dbReference>
<dbReference type="AlphaFoldDB" id="A0A0D9WLD1"/>
<reference evidence="3" key="3">
    <citation type="submission" date="2015-04" db="UniProtKB">
        <authorList>
            <consortium name="EnsemblPlants"/>
        </authorList>
    </citation>
    <scope>IDENTIFICATION</scope>
</reference>
<dbReference type="Pfam" id="PF12214">
    <property type="entry name" value="TPX2_importin"/>
    <property type="match status" value="1"/>
</dbReference>
<feature type="domain" description="TPX2 central" evidence="2">
    <location>
        <begin position="261"/>
        <end position="397"/>
    </location>
</feature>
<sequence length="559" mass="61859">MDSDDEDMCEVLSATTSTSSCDRDGGGGGFEEMEEGEAGEGMMVMEVRWFEVDLEYEFDAPRWFDLAQEESPVEKAAAQLWFASAPSYPPSPLIAKMLAEDLGLQSLRSTVNVDVSHSSKSSHECSSGAEHMIHRPHESNEGRTLGYQVPGNQRPGSRTIGKGTVSKGSTLMKPTVSQLARQNRKPEVKKSTESKKSVGMRSDRSTMSSNDGTYQAAKRQRLERGHLNKVVATNQIELIHKNHEKGIMNINSDHATVIPKLKITIPREPELATKLRAERSRILRAVPTNSKQLNKKETRLPSMTQAASIRKVVQPSGRNDHQHASVPRCAFGSNVPVCTSNHPRHLDNTCKKPNECRDDLFKFKARPLDKKILASKGDIGVFQSTKKSSTVPKEFKLSTSRKSKQAPLSELFNKLTLTAEARRGLDRQASDLPNYITTKAKLLFSTVGPGLHLSFDKMKRYIILTSKAPTMVHWCLLARLANSGILPSLSMVAAAVQLNIIQYLLAAMAMIHLYSSVRETNHCASRWSGKTGTHWLVPSRISRICKSCVASSAQRLLPT</sequence>
<dbReference type="HOGENOM" id="CLU_030460_2_0_1"/>
<accession>A0A0D9WLD1</accession>
<proteinExistence type="predicted"/>
<dbReference type="EnsemblPlants" id="LPERR06G01640.1">
    <property type="protein sequence ID" value="LPERR06G01640.1"/>
    <property type="gene ID" value="LPERR06G01640"/>
</dbReference>
<evidence type="ECO:0000313" key="3">
    <source>
        <dbReference type="EnsemblPlants" id="LPERR06G01640.1"/>
    </source>
</evidence>
<organism evidence="3 4">
    <name type="scientific">Leersia perrieri</name>
    <dbReference type="NCBI Taxonomy" id="77586"/>
    <lineage>
        <taxon>Eukaryota</taxon>
        <taxon>Viridiplantae</taxon>
        <taxon>Streptophyta</taxon>
        <taxon>Embryophyta</taxon>
        <taxon>Tracheophyta</taxon>
        <taxon>Spermatophyta</taxon>
        <taxon>Magnoliopsida</taxon>
        <taxon>Liliopsida</taxon>
        <taxon>Poales</taxon>
        <taxon>Poaceae</taxon>
        <taxon>BOP clade</taxon>
        <taxon>Oryzoideae</taxon>
        <taxon>Oryzeae</taxon>
        <taxon>Oryzinae</taxon>
        <taxon>Leersia</taxon>
    </lineage>
</organism>
<dbReference type="STRING" id="77586.A0A0D9WLD1"/>
<feature type="compositionally biased region" description="Low complexity" evidence="1">
    <location>
        <begin position="116"/>
        <end position="127"/>
    </location>
</feature>
<reference evidence="3 4" key="1">
    <citation type="submission" date="2012-08" db="EMBL/GenBank/DDBJ databases">
        <title>Oryza genome evolution.</title>
        <authorList>
            <person name="Wing R.A."/>
        </authorList>
    </citation>
    <scope>NUCLEOTIDE SEQUENCE</scope>
</reference>
<feature type="region of interest" description="Disordered" evidence="1">
    <location>
        <begin position="1"/>
        <end position="36"/>
    </location>
</feature>
<dbReference type="GO" id="GO:0008017">
    <property type="term" value="F:microtubule binding"/>
    <property type="evidence" value="ECO:0007669"/>
    <property type="project" value="TreeGrafter"/>
</dbReference>
<evidence type="ECO:0000313" key="4">
    <source>
        <dbReference type="Proteomes" id="UP000032180"/>
    </source>
</evidence>
<dbReference type="InterPro" id="IPR009675">
    <property type="entry name" value="TPX2_fam"/>
</dbReference>
<protein>
    <recommendedName>
        <fullName evidence="2">TPX2 central domain-containing protein</fullName>
    </recommendedName>
</protein>
<dbReference type="Proteomes" id="UP000032180">
    <property type="component" value="Chromosome 6"/>
</dbReference>
<dbReference type="GO" id="GO:0005819">
    <property type="term" value="C:spindle"/>
    <property type="evidence" value="ECO:0007669"/>
    <property type="project" value="InterPro"/>
</dbReference>
<dbReference type="PANTHER" id="PTHR14326">
    <property type="entry name" value="TARGETING PROTEIN FOR XKLP2"/>
    <property type="match status" value="1"/>
</dbReference>
<dbReference type="GO" id="GO:0090307">
    <property type="term" value="P:mitotic spindle assembly"/>
    <property type="evidence" value="ECO:0007669"/>
    <property type="project" value="TreeGrafter"/>
</dbReference>
<dbReference type="InterPro" id="IPR027330">
    <property type="entry name" value="TPX2_central_dom"/>
</dbReference>
<feature type="compositionally biased region" description="Basic and acidic residues" evidence="1">
    <location>
        <begin position="184"/>
        <end position="204"/>
    </location>
</feature>
<keyword evidence="4" id="KW-1185">Reference proteome</keyword>
<dbReference type="PANTHER" id="PTHR14326:SF15">
    <property type="entry name" value="OS06G0130200 PROTEIN"/>
    <property type="match status" value="1"/>
</dbReference>
<evidence type="ECO:0000259" key="2">
    <source>
        <dbReference type="Pfam" id="PF12214"/>
    </source>
</evidence>